<accession>A0ABY5WDP3</accession>
<dbReference type="EMBL" id="CP073720">
    <property type="protein sequence ID" value="UWP86998.1"/>
    <property type="molecule type" value="Genomic_DNA"/>
</dbReference>
<protein>
    <submittedName>
        <fullName evidence="2">DUF4132 domain-containing protein</fullName>
    </submittedName>
</protein>
<evidence type="ECO:0000313" key="2">
    <source>
        <dbReference type="EMBL" id="UWP86998.1"/>
    </source>
</evidence>
<feature type="domain" description="DUF4132" evidence="1">
    <location>
        <begin position="747"/>
        <end position="930"/>
    </location>
</feature>
<dbReference type="Proteomes" id="UP001059617">
    <property type="component" value="Chromosome"/>
</dbReference>
<sequence length="1016" mass="109749">MSSVEHMFEVPSSWVRHIVPRRGGVPGPELPHRPVLDAALAEELARVVVRLPVILGHPETPAEVAVAGKAYVEDAASAPLGDAVAAAVLIRRIGRSAQVSLDSLVDTWVAGAGVRHAAWAVAELAGLYLGTDRTGATDLVTWAHPDRPRQAFLREGWMQLVLRLRAHLAVATGDEHRAVVADLAALRDDPRLLCRLTATLLAPTETGWVDEDCAAFAGLRDEMLCRLLLPAVGTRRQLDLLLQVMAPEWVFWDEPTILTLAAEIGPDLEPVLVHWLATGALTAAAVAWTATILAAIPTDTAFDALAHRSGWRQVQPALAEAIHRFPERALRRLAEGPAHPMAEVLLTRHVRADRGRAARLLPALGEAAAARVRAVLQADAGPEAPADAVPAVLAVPPWTARRPDAPVVAGLVCPDPPAVPRRGSGPWAAASADALLDRVGPDVAGWMAGWLARSEQARPVAREWLRRHPDGAARALIPAALARPGTARRDAERALHLIVRCGHRDVVLAAAEQYGPPALDGVRALLDGDPLHVLPARIPAVPDWADPASLSRPRLRAGGVLPAGPARHLVTMLAMSTLDEPYAGVALVRRAGDPASLAEFGWALFQSWRAAGRPAAHRWAFTALGLLGDDTTVTRLAPIVRDWHAYGEHANARAGVDVLAALGTPAALRQLQRLAGQPGTARLKEHARRKAAEVAAAAGLSADELADRLVPDFGLAADGSLSLDYGSRRFTVWFDEQLRPFVTDADGRRRRDLPKPGVKDDPVVAVASYQRFVGLRKDVRTVASDQVRRLELAMVSQRRWSGADFRRFFVGHPLLWHVVRRLVWAVYGVDGSVVTGFRVAEDRTFADVGEEVVMLADDAVVGVVHPLQLGDAVSAWAEVFADYEILQPFPQLGRDVHTLTGDERAAQSLTHLVGRKTPTGKLLGLERRGWRREEPQDGGHQGYISKPVPGGFEVVVDLNPGIAIGSIDIFPEQVLQDIWVCGSQESRWHRQGQHRLGDLDPVTASEIIRELQEVTS</sequence>
<evidence type="ECO:0000259" key="1">
    <source>
        <dbReference type="Pfam" id="PF13569"/>
    </source>
</evidence>
<reference evidence="2" key="1">
    <citation type="submission" date="2021-04" db="EMBL/GenBank/DDBJ databases">
        <authorList>
            <person name="Hartkoorn R.C."/>
            <person name="Beaudoing E."/>
            <person name="Hot D."/>
        </authorList>
    </citation>
    <scope>NUCLEOTIDE SEQUENCE</scope>
    <source>
        <strain evidence="2">NRRL B-16292</strain>
    </source>
</reference>
<proteinExistence type="predicted"/>
<reference evidence="2" key="2">
    <citation type="submission" date="2022-09" db="EMBL/GenBank/DDBJ databases">
        <title>Biosynthetic gene clusters of Dactylosporangioum fulvum.</title>
        <authorList>
            <person name="Caradec T."/>
        </authorList>
    </citation>
    <scope>NUCLEOTIDE SEQUENCE</scope>
    <source>
        <strain evidence="2">NRRL B-16292</strain>
    </source>
</reference>
<gene>
    <name evidence="2" type="ORF">Dfulv_23255</name>
</gene>
<dbReference type="RefSeq" id="WP_259866738.1">
    <property type="nucleotide sequence ID" value="NZ_CP073720.1"/>
</dbReference>
<organism evidence="2 3">
    <name type="scientific">Dactylosporangium fulvum</name>
    <dbReference type="NCBI Taxonomy" id="53359"/>
    <lineage>
        <taxon>Bacteria</taxon>
        <taxon>Bacillati</taxon>
        <taxon>Actinomycetota</taxon>
        <taxon>Actinomycetes</taxon>
        <taxon>Micromonosporales</taxon>
        <taxon>Micromonosporaceae</taxon>
        <taxon>Dactylosporangium</taxon>
    </lineage>
</organism>
<dbReference type="Pfam" id="PF13569">
    <property type="entry name" value="DUF4132"/>
    <property type="match status" value="1"/>
</dbReference>
<name>A0ABY5WDP3_9ACTN</name>
<dbReference type="InterPro" id="IPR025406">
    <property type="entry name" value="DUF4132"/>
</dbReference>
<evidence type="ECO:0000313" key="3">
    <source>
        <dbReference type="Proteomes" id="UP001059617"/>
    </source>
</evidence>
<keyword evidence="3" id="KW-1185">Reference proteome</keyword>